<name>A0A5C6BWF9_9BACT</name>
<feature type="region of interest" description="Disordered" evidence="1">
    <location>
        <begin position="1"/>
        <end position="21"/>
    </location>
</feature>
<dbReference type="AlphaFoldDB" id="A0A5C6BWF9"/>
<protein>
    <submittedName>
        <fullName evidence="2">DNA N-6-adenine-methyltransferase (Dam)</fullName>
    </submittedName>
</protein>
<organism evidence="2 3">
    <name type="scientific">Allorhodopirellula heiligendammensis</name>
    <dbReference type="NCBI Taxonomy" id="2714739"/>
    <lineage>
        <taxon>Bacteria</taxon>
        <taxon>Pseudomonadati</taxon>
        <taxon>Planctomycetota</taxon>
        <taxon>Planctomycetia</taxon>
        <taxon>Pirellulales</taxon>
        <taxon>Pirellulaceae</taxon>
        <taxon>Allorhodopirellula</taxon>
    </lineage>
</organism>
<reference evidence="2 3" key="1">
    <citation type="journal article" date="2020" name="Antonie Van Leeuwenhoek">
        <title>Rhodopirellula heiligendammensis sp. nov., Rhodopirellula pilleata sp. nov., and Rhodopirellula solitaria sp. nov. isolated from natural or artificial marine surfaces in Northern Germany and California, USA, and emended description of the genus Rhodopirellula.</title>
        <authorList>
            <person name="Kallscheuer N."/>
            <person name="Wiegand S."/>
            <person name="Jogler M."/>
            <person name="Boedeker C."/>
            <person name="Peeters S.H."/>
            <person name="Rast P."/>
            <person name="Heuer A."/>
            <person name="Jetten M.S.M."/>
            <person name="Rohde M."/>
            <person name="Jogler C."/>
        </authorList>
    </citation>
    <scope>NUCLEOTIDE SEQUENCE [LARGE SCALE GENOMIC DNA]</scope>
    <source>
        <strain evidence="2 3">Poly21</strain>
    </source>
</reference>
<feature type="compositionally biased region" description="Polar residues" evidence="1">
    <location>
        <begin position="9"/>
        <end position="19"/>
    </location>
</feature>
<accession>A0A5C6BWF9</accession>
<dbReference type="EMBL" id="SJPU01000002">
    <property type="protein sequence ID" value="TWU15967.1"/>
    <property type="molecule type" value="Genomic_DNA"/>
</dbReference>
<evidence type="ECO:0000313" key="3">
    <source>
        <dbReference type="Proteomes" id="UP000319908"/>
    </source>
</evidence>
<dbReference type="GO" id="GO:0003677">
    <property type="term" value="F:DNA binding"/>
    <property type="evidence" value="ECO:0007669"/>
    <property type="project" value="InterPro"/>
</dbReference>
<dbReference type="OrthoDB" id="189843at2"/>
<dbReference type="GO" id="GO:0009307">
    <property type="term" value="P:DNA restriction-modification system"/>
    <property type="evidence" value="ECO:0007669"/>
    <property type="project" value="InterPro"/>
</dbReference>
<evidence type="ECO:0000256" key="1">
    <source>
        <dbReference type="SAM" id="MobiDB-lite"/>
    </source>
</evidence>
<gene>
    <name evidence="2" type="ORF">Poly21_31710</name>
</gene>
<dbReference type="Pfam" id="PF05869">
    <property type="entry name" value="Dam"/>
    <property type="match status" value="1"/>
</dbReference>
<evidence type="ECO:0000313" key="2">
    <source>
        <dbReference type="EMBL" id="TWU15967.1"/>
    </source>
</evidence>
<dbReference type="RefSeq" id="WP_146407718.1">
    <property type="nucleotide sequence ID" value="NZ_SJPU01000002.1"/>
</dbReference>
<comment type="caution">
    <text evidence="2">The sequence shown here is derived from an EMBL/GenBank/DDBJ whole genome shotgun (WGS) entry which is preliminary data.</text>
</comment>
<dbReference type="Proteomes" id="UP000319908">
    <property type="component" value="Unassembled WGS sequence"/>
</dbReference>
<dbReference type="InterPro" id="IPR008593">
    <property type="entry name" value="Dam_MeTrfase"/>
</dbReference>
<sequence>MTKPKAPKTHTSIPATTEAPNPKDECYTPAWVFDDLQLQFSIDVCAPAGGSPHVTADQYFAFADDGLTADWGTGPVWMNPPYSKPRPWVEKFTEHRNGIALVPFSKGKWFEELWDTDAVMVCCPTNIKFIKDGKPHGIFMPTVFAAFGQECVDALYRLPGRARE</sequence>
<keyword evidence="3" id="KW-1185">Reference proteome</keyword>
<proteinExistence type="predicted"/>
<dbReference type="GO" id="GO:0009007">
    <property type="term" value="F:site-specific DNA-methyltransferase (adenine-specific) activity"/>
    <property type="evidence" value="ECO:0007669"/>
    <property type="project" value="InterPro"/>
</dbReference>